<evidence type="ECO:0000259" key="1">
    <source>
        <dbReference type="SMART" id="SM00382"/>
    </source>
</evidence>
<dbReference type="SUPFAM" id="SSF52540">
    <property type="entry name" value="P-loop containing nucleoside triphosphate hydrolases"/>
    <property type="match status" value="1"/>
</dbReference>
<dbReference type="RefSeq" id="WP_118482729.1">
    <property type="nucleotide sequence ID" value="NZ_QRUU01000002.1"/>
</dbReference>
<proteinExistence type="predicted"/>
<organism evidence="2 3">
    <name type="scientific">Phocaeicola coprocola</name>
    <dbReference type="NCBI Taxonomy" id="310298"/>
    <lineage>
        <taxon>Bacteria</taxon>
        <taxon>Pseudomonadati</taxon>
        <taxon>Bacteroidota</taxon>
        <taxon>Bacteroidia</taxon>
        <taxon>Bacteroidales</taxon>
        <taxon>Bacteroidaceae</taxon>
        <taxon>Phocaeicola</taxon>
    </lineage>
</organism>
<evidence type="ECO:0000313" key="3">
    <source>
        <dbReference type="Proteomes" id="UP000285864"/>
    </source>
</evidence>
<dbReference type="AlphaFoldDB" id="A0A412GZ32"/>
<protein>
    <recommendedName>
        <fullName evidence="1">AAA+ ATPase domain-containing protein</fullName>
    </recommendedName>
</protein>
<dbReference type="Proteomes" id="UP000285864">
    <property type="component" value="Unassembled WGS sequence"/>
</dbReference>
<dbReference type="InterPro" id="IPR003593">
    <property type="entry name" value="AAA+_ATPase"/>
</dbReference>
<reference evidence="2 3" key="1">
    <citation type="submission" date="2018-08" db="EMBL/GenBank/DDBJ databases">
        <title>A genome reference for cultivated species of the human gut microbiota.</title>
        <authorList>
            <person name="Zou Y."/>
            <person name="Xue W."/>
            <person name="Luo G."/>
        </authorList>
    </citation>
    <scope>NUCLEOTIDE SEQUENCE [LARGE SCALE GENOMIC DNA]</scope>
    <source>
        <strain evidence="2 3">AF24-2</strain>
    </source>
</reference>
<sequence length="220" mass="25291">MKLKRAYSPGEVLNMKIPRYEFTGDWQASIGNPAKSGVWIIWGASGNGKSSFVMQLAKYLCGFGRVIYDSLEESTGLSFQMSLKRHKMDEVRKRLVILDRESMDQLEERLQRRGSPGIVIIDSFQYSGLNYKTYKEFKERHPKKLFIFISHAEGSHPAGRSARKVEYDADVKIMVSCFKAWCKSRFMEKPGEPYVIWEEGAAKTLKDDNMEDYLNDGMGE</sequence>
<dbReference type="Gene3D" id="3.40.50.300">
    <property type="entry name" value="P-loop containing nucleotide triphosphate hydrolases"/>
    <property type="match status" value="1"/>
</dbReference>
<dbReference type="EMBL" id="QRUU01000002">
    <property type="protein sequence ID" value="RGS00189.1"/>
    <property type="molecule type" value="Genomic_DNA"/>
</dbReference>
<dbReference type="SMART" id="SM00382">
    <property type="entry name" value="AAA"/>
    <property type="match status" value="1"/>
</dbReference>
<comment type="caution">
    <text evidence="2">The sequence shown here is derived from an EMBL/GenBank/DDBJ whole genome shotgun (WGS) entry which is preliminary data.</text>
</comment>
<evidence type="ECO:0000313" key="2">
    <source>
        <dbReference type="EMBL" id="RGS00189.1"/>
    </source>
</evidence>
<keyword evidence="3" id="KW-1185">Reference proteome</keyword>
<feature type="domain" description="AAA+ ATPase" evidence="1">
    <location>
        <begin position="35"/>
        <end position="172"/>
    </location>
</feature>
<accession>A0A412GZ32</accession>
<name>A0A412GZ32_9BACT</name>
<dbReference type="InterPro" id="IPR027417">
    <property type="entry name" value="P-loop_NTPase"/>
</dbReference>
<gene>
    <name evidence="2" type="ORF">DWY20_00710</name>
</gene>